<dbReference type="InterPro" id="IPR002156">
    <property type="entry name" value="RNaseH_domain"/>
</dbReference>
<dbReference type="GO" id="GO:0043137">
    <property type="term" value="P:DNA replication, removal of RNA primer"/>
    <property type="evidence" value="ECO:0007669"/>
    <property type="project" value="TreeGrafter"/>
</dbReference>
<dbReference type="PROSITE" id="PS50879">
    <property type="entry name" value="RNASE_H_1"/>
    <property type="match status" value="1"/>
</dbReference>
<comment type="caution">
    <text evidence="9">The sequence shown here is derived from an EMBL/GenBank/DDBJ whole genome shotgun (WGS) entry which is preliminary data.</text>
</comment>
<accession>A0A9N9PR30</accession>
<dbReference type="GO" id="GO:0004523">
    <property type="term" value="F:RNA-DNA hybrid ribonuclease activity"/>
    <property type="evidence" value="ECO:0007669"/>
    <property type="project" value="UniProtKB-EC"/>
</dbReference>
<dbReference type="GO" id="GO:0003676">
    <property type="term" value="F:nucleic acid binding"/>
    <property type="evidence" value="ECO:0007669"/>
    <property type="project" value="InterPro"/>
</dbReference>
<reference evidence="9" key="1">
    <citation type="submission" date="2021-07" db="EMBL/GenBank/DDBJ databases">
        <authorList>
            <person name="Durling M."/>
        </authorList>
    </citation>
    <scope>NUCLEOTIDE SEQUENCE</scope>
</reference>
<dbReference type="OrthoDB" id="245563at2759"/>
<comment type="similarity">
    <text evidence="2">Belongs to the RNase H family.</text>
</comment>
<dbReference type="SUPFAM" id="SSF53098">
    <property type="entry name" value="Ribonuclease H-like"/>
    <property type="match status" value="1"/>
</dbReference>
<dbReference type="EMBL" id="CAJVRM010000031">
    <property type="protein sequence ID" value="CAG8971968.1"/>
    <property type="molecule type" value="Genomic_DNA"/>
</dbReference>
<keyword evidence="7" id="KW-0378">Hydrolase</keyword>
<evidence type="ECO:0000256" key="2">
    <source>
        <dbReference type="ARBA" id="ARBA00005300"/>
    </source>
</evidence>
<keyword evidence="4" id="KW-0540">Nuclease</keyword>
<evidence type="ECO:0000256" key="1">
    <source>
        <dbReference type="ARBA" id="ARBA00000077"/>
    </source>
</evidence>
<dbReference type="EC" id="3.1.26.4" evidence="3"/>
<gene>
    <name evidence="9" type="ORF">HYALB_00003306</name>
</gene>
<evidence type="ECO:0000256" key="7">
    <source>
        <dbReference type="ARBA" id="ARBA00022801"/>
    </source>
</evidence>
<dbReference type="PANTHER" id="PTHR10642">
    <property type="entry name" value="RIBONUCLEASE H1"/>
    <property type="match status" value="1"/>
</dbReference>
<evidence type="ECO:0000256" key="3">
    <source>
        <dbReference type="ARBA" id="ARBA00012180"/>
    </source>
</evidence>
<protein>
    <recommendedName>
        <fullName evidence="3">ribonuclease H</fullName>
        <ecNumber evidence="3">3.1.26.4</ecNumber>
    </recommendedName>
</protein>
<proteinExistence type="inferred from homology"/>
<keyword evidence="5" id="KW-0479">Metal-binding</keyword>
<dbReference type="InterPro" id="IPR012337">
    <property type="entry name" value="RNaseH-like_sf"/>
</dbReference>
<dbReference type="Pfam" id="PF00075">
    <property type="entry name" value="RNase_H"/>
    <property type="match status" value="1"/>
</dbReference>
<dbReference type="Gene3D" id="3.30.420.10">
    <property type="entry name" value="Ribonuclease H-like superfamily/Ribonuclease H"/>
    <property type="match status" value="1"/>
</dbReference>
<dbReference type="Proteomes" id="UP000701801">
    <property type="component" value="Unassembled WGS sequence"/>
</dbReference>
<dbReference type="InterPro" id="IPR036397">
    <property type="entry name" value="RNaseH_sf"/>
</dbReference>
<evidence type="ECO:0000256" key="6">
    <source>
        <dbReference type="ARBA" id="ARBA00022759"/>
    </source>
</evidence>
<keyword evidence="6" id="KW-0255">Endonuclease</keyword>
<feature type="domain" description="RNase H type-1" evidence="8">
    <location>
        <begin position="1"/>
        <end position="162"/>
    </location>
</feature>
<dbReference type="PANTHER" id="PTHR10642:SF26">
    <property type="entry name" value="RIBONUCLEASE H1"/>
    <property type="match status" value="1"/>
</dbReference>
<evidence type="ECO:0000259" key="8">
    <source>
        <dbReference type="PROSITE" id="PS50879"/>
    </source>
</evidence>
<comment type="catalytic activity">
    <reaction evidence="1">
        <text>Endonucleolytic cleavage to 5'-phosphomonoester.</text>
        <dbReference type="EC" id="3.1.26.4"/>
    </reaction>
</comment>
<evidence type="ECO:0000256" key="5">
    <source>
        <dbReference type="ARBA" id="ARBA00022723"/>
    </source>
</evidence>
<organism evidence="9 10">
    <name type="scientific">Hymenoscyphus albidus</name>
    <dbReference type="NCBI Taxonomy" id="595503"/>
    <lineage>
        <taxon>Eukaryota</taxon>
        <taxon>Fungi</taxon>
        <taxon>Dikarya</taxon>
        <taxon>Ascomycota</taxon>
        <taxon>Pezizomycotina</taxon>
        <taxon>Leotiomycetes</taxon>
        <taxon>Helotiales</taxon>
        <taxon>Helotiaceae</taxon>
        <taxon>Hymenoscyphus</taxon>
    </lineage>
</organism>
<dbReference type="AlphaFoldDB" id="A0A9N9PR30"/>
<dbReference type="InterPro" id="IPR050092">
    <property type="entry name" value="RNase_H"/>
</dbReference>
<name>A0A9N9PR30_9HELO</name>
<evidence type="ECO:0000313" key="10">
    <source>
        <dbReference type="Proteomes" id="UP000701801"/>
    </source>
</evidence>
<sequence>MVYKIKIWIDGGCRGNGNINAIGAAAAISIDPYEKEEAWQFMPSNRLRPVTNQRAELLAVIIALQQAWAKCESLDDNPWLDVEIHTDSRFVIGCMTNWIEKWSRNGWTNSMGCPVVNQDLIKRTYELQMRLKEEGNVEYTWVPRGENVEADGLCNKLMDKHS</sequence>
<evidence type="ECO:0000256" key="4">
    <source>
        <dbReference type="ARBA" id="ARBA00022722"/>
    </source>
</evidence>
<evidence type="ECO:0000313" key="9">
    <source>
        <dbReference type="EMBL" id="CAG8971968.1"/>
    </source>
</evidence>
<dbReference type="GO" id="GO:0046872">
    <property type="term" value="F:metal ion binding"/>
    <property type="evidence" value="ECO:0007669"/>
    <property type="project" value="UniProtKB-KW"/>
</dbReference>
<keyword evidence="10" id="KW-1185">Reference proteome</keyword>